<feature type="compositionally biased region" description="Pro residues" evidence="1">
    <location>
        <begin position="140"/>
        <end position="149"/>
    </location>
</feature>
<feature type="compositionally biased region" description="Low complexity" evidence="1">
    <location>
        <begin position="172"/>
        <end position="185"/>
    </location>
</feature>
<feature type="compositionally biased region" description="Gly residues" evidence="1">
    <location>
        <begin position="254"/>
        <end position="265"/>
    </location>
</feature>
<protein>
    <submittedName>
        <fullName evidence="2">Uncharacterized protein</fullName>
    </submittedName>
</protein>
<dbReference type="AlphaFoldDB" id="A0A1D2AAB2"/>
<reference evidence="2" key="1">
    <citation type="submission" date="2015-08" db="EMBL/GenBank/DDBJ databases">
        <authorList>
            <person name="Babu N.S."/>
            <person name="Beckwith C.J."/>
            <person name="Beseler K.G."/>
            <person name="Brison A."/>
            <person name="Carone J.V."/>
            <person name="Caskin T.P."/>
            <person name="Diamond M."/>
            <person name="Durham M.E."/>
            <person name="Foxe J.M."/>
            <person name="Go M."/>
            <person name="Henderson B.A."/>
            <person name="Jones I.B."/>
            <person name="McGettigan J.A."/>
            <person name="Micheletti S.J."/>
            <person name="Nasrallah M.E."/>
            <person name="Ortiz D."/>
            <person name="Piller C.R."/>
            <person name="Privatt S.R."/>
            <person name="Schneider S.L."/>
            <person name="Sharp S."/>
            <person name="Smith T.C."/>
            <person name="Stanton J.D."/>
            <person name="Ullery H.E."/>
            <person name="Wilson R.J."/>
            <person name="Serrano M.G."/>
            <person name="Buck G."/>
            <person name="Lee V."/>
            <person name="Wang Y."/>
            <person name="Carvalho R."/>
            <person name="Voegtly L."/>
            <person name="Shi R."/>
            <person name="Duckworth R."/>
            <person name="Johnson A."/>
            <person name="Loviza R."/>
            <person name="Walstead R."/>
            <person name="Shah Z."/>
            <person name="Kiflezghi M."/>
            <person name="Wade K."/>
            <person name="Ball S.L."/>
            <person name="Bradley K.W."/>
            <person name="Asai D.J."/>
            <person name="Bowman C.A."/>
            <person name="Russell D.A."/>
            <person name="Pope W.H."/>
            <person name="Jacobs-Sera D."/>
            <person name="Hendrix R.W."/>
            <person name="Hatfull G.F."/>
        </authorList>
    </citation>
    <scope>NUCLEOTIDE SEQUENCE</scope>
</reference>
<feature type="compositionally biased region" description="Low complexity" evidence="1">
    <location>
        <begin position="340"/>
        <end position="359"/>
    </location>
</feature>
<sequence length="474" mass="47601">MLSERCAGPAPPPHHPSPVGGGGRGGGADGAAGQGGACLPAAHVPPGAQCLPSGGPAALPARQAPSTEVRGPGGSARRRPRAAPRSGGPAGGGCVADGARGLGAGGAGAGAAADPGAVHLPGARHGGRPAAAAGGGGGPPAAPGLPGAPLPGLRLRRSKPPHPTPSARAQRRGVGARAFGAGRPAGEQRRRRVWRRRRRRRRALARPADPPGPRPGAQPARRGWRGAGRGRLLPRVVGGAHPARHPGPAAPGRLPGGQRGDGGPGAAVHAGPLRRRGLVRRSGGPACFARSRGVTVGRLEEGVAPALRRPEDRGAQGSDAACAAPASPTAPAARQVSPGRATALRAQRTPRRATATFPTPRTPPEHAAPDAGGPCSCCARPRRPCGHGPRPCLGSWPRSRGSPWPHTPHCSSTPWGADASRSLPCWTARALARGLPRRSPCCGWSRTCAVHWGGTSWQPGPPGWALAWPPCRSA</sequence>
<name>A0A1D2AAB2_AUXPR</name>
<feature type="compositionally biased region" description="Basic residues" evidence="1">
    <location>
        <begin position="189"/>
        <end position="204"/>
    </location>
</feature>
<organism evidence="2">
    <name type="scientific">Auxenochlorella protothecoides</name>
    <name type="common">Green microalga</name>
    <name type="synonym">Chlorella protothecoides</name>
    <dbReference type="NCBI Taxonomy" id="3075"/>
    <lineage>
        <taxon>Eukaryota</taxon>
        <taxon>Viridiplantae</taxon>
        <taxon>Chlorophyta</taxon>
        <taxon>core chlorophytes</taxon>
        <taxon>Trebouxiophyceae</taxon>
        <taxon>Chlorellales</taxon>
        <taxon>Chlorellaceae</taxon>
        <taxon>Auxenochlorella</taxon>
    </lineage>
</organism>
<proteinExistence type="predicted"/>
<accession>A0A1D2AAB2</accession>
<feature type="region of interest" description="Disordered" evidence="1">
    <location>
        <begin position="1"/>
        <end position="278"/>
    </location>
</feature>
<gene>
    <name evidence="2" type="ORF">g.22365</name>
</gene>
<feature type="compositionally biased region" description="Low complexity" evidence="1">
    <location>
        <begin position="110"/>
        <end position="132"/>
    </location>
</feature>
<evidence type="ECO:0000256" key="1">
    <source>
        <dbReference type="SAM" id="MobiDB-lite"/>
    </source>
</evidence>
<feature type="compositionally biased region" description="Low complexity" evidence="1">
    <location>
        <begin position="320"/>
        <end position="333"/>
    </location>
</feature>
<feature type="compositionally biased region" description="Gly residues" evidence="1">
    <location>
        <begin position="19"/>
        <end position="36"/>
    </location>
</feature>
<feature type="compositionally biased region" description="Low complexity" evidence="1">
    <location>
        <begin position="230"/>
        <end position="253"/>
    </location>
</feature>
<feature type="compositionally biased region" description="Gly residues" evidence="1">
    <location>
        <begin position="88"/>
        <end position="109"/>
    </location>
</feature>
<evidence type="ECO:0000313" key="2">
    <source>
        <dbReference type="EMBL" id="JAT76149.1"/>
    </source>
</evidence>
<feature type="region of interest" description="Disordered" evidence="1">
    <location>
        <begin position="303"/>
        <end position="370"/>
    </location>
</feature>
<dbReference type="EMBL" id="GDKF01002473">
    <property type="protein sequence ID" value="JAT76149.1"/>
    <property type="molecule type" value="Transcribed_RNA"/>
</dbReference>